<evidence type="ECO:0000313" key="10">
    <source>
        <dbReference type="EMBL" id="QDT58475.1"/>
    </source>
</evidence>
<keyword evidence="11" id="KW-1185">Reference proteome</keyword>
<organism evidence="10 11">
    <name type="scientific">Stieleria bergensis</name>
    <dbReference type="NCBI Taxonomy" id="2528025"/>
    <lineage>
        <taxon>Bacteria</taxon>
        <taxon>Pseudomonadati</taxon>
        <taxon>Planctomycetota</taxon>
        <taxon>Planctomycetia</taxon>
        <taxon>Pirellulales</taxon>
        <taxon>Pirellulaceae</taxon>
        <taxon>Stieleria</taxon>
    </lineage>
</organism>
<dbReference type="InterPro" id="IPR002898">
    <property type="entry name" value="MotA_ExbB_proton_chnl"/>
</dbReference>
<keyword evidence="4 8" id="KW-1133">Transmembrane helix</keyword>
<dbReference type="Proteomes" id="UP000315003">
    <property type="component" value="Chromosome"/>
</dbReference>
<feature type="transmembrane region" description="Helical" evidence="8">
    <location>
        <begin position="75"/>
        <end position="96"/>
    </location>
</feature>
<comment type="similarity">
    <text evidence="6">Belongs to the exbB/tolQ family.</text>
</comment>
<accession>A0A517SQR2</accession>
<feature type="transmembrane region" description="Helical" evidence="8">
    <location>
        <begin position="40"/>
        <end position="63"/>
    </location>
</feature>
<evidence type="ECO:0000256" key="3">
    <source>
        <dbReference type="ARBA" id="ARBA00022692"/>
    </source>
</evidence>
<dbReference type="GO" id="GO:0017038">
    <property type="term" value="P:protein import"/>
    <property type="evidence" value="ECO:0007669"/>
    <property type="project" value="TreeGrafter"/>
</dbReference>
<evidence type="ECO:0000256" key="7">
    <source>
        <dbReference type="SAM" id="MobiDB-lite"/>
    </source>
</evidence>
<dbReference type="PANTHER" id="PTHR30625:SF11">
    <property type="entry name" value="MOTA_TOLQ_EXBB PROTON CHANNEL DOMAIN-CONTAINING PROTEIN"/>
    <property type="match status" value="1"/>
</dbReference>
<dbReference type="GO" id="GO:0005886">
    <property type="term" value="C:plasma membrane"/>
    <property type="evidence" value="ECO:0007669"/>
    <property type="project" value="UniProtKB-SubCell"/>
</dbReference>
<feature type="region of interest" description="Disordered" evidence="7">
    <location>
        <begin position="1"/>
        <end position="25"/>
    </location>
</feature>
<dbReference type="EMBL" id="CP036272">
    <property type="protein sequence ID" value="QDT58475.1"/>
    <property type="molecule type" value="Genomic_DNA"/>
</dbReference>
<feature type="transmembrane region" description="Helical" evidence="8">
    <location>
        <begin position="236"/>
        <end position="258"/>
    </location>
</feature>
<evidence type="ECO:0000256" key="5">
    <source>
        <dbReference type="ARBA" id="ARBA00023136"/>
    </source>
</evidence>
<keyword evidence="3 8" id="KW-0812">Transmembrane</keyword>
<dbReference type="InterPro" id="IPR050790">
    <property type="entry name" value="ExbB/TolQ_transport"/>
</dbReference>
<dbReference type="OrthoDB" id="230181at2"/>
<dbReference type="PANTHER" id="PTHR30625">
    <property type="entry name" value="PROTEIN TOLQ"/>
    <property type="match status" value="1"/>
</dbReference>
<evidence type="ECO:0000256" key="8">
    <source>
        <dbReference type="SAM" id="Phobius"/>
    </source>
</evidence>
<keyword evidence="6" id="KW-0653">Protein transport</keyword>
<comment type="subcellular location">
    <subcellularLocation>
        <location evidence="1">Cell membrane</location>
        <topology evidence="1">Multi-pass membrane protein</topology>
    </subcellularLocation>
    <subcellularLocation>
        <location evidence="6">Membrane</location>
        <topology evidence="6">Multi-pass membrane protein</topology>
    </subcellularLocation>
</comment>
<dbReference type="Pfam" id="PF01618">
    <property type="entry name" value="MotA_ExbB"/>
    <property type="match status" value="1"/>
</dbReference>
<evidence type="ECO:0000313" key="11">
    <source>
        <dbReference type="Proteomes" id="UP000315003"/>
    </source>
</evidence>
<feature type="compositionally biased region" description="Polar residues" evidence="7">
    <location>
        <begin position="1"/>
        <end position="22"/>
    </location>
</feature>
<evidence type="ECO:0000256" key="4">
    <source>
        <dbReference type="ARBA" id="ARBA00022989"/>
    </source>
</evidence>
<evidence type="ECO:0000256" key="1">
    <source>
        <dbReference type="ARBA" id="ARBA00004651"/>
    </source>
</evidence>
<gene>
    <name evidence="10" type="ORF">SV7mr_09680</name>
</gene>
<keyword evidence="5 8" id="KW-0472">Membrane</keyword>
<keyword evidence="6" id="KW-0813">Transport</keyword>
<dbReference type="AlphaFoldDB" id="A0A517SQR2"/>
<keyword evidence="2" id="KW-1003">Cell membrane</keyword>
<feature type="domain" description="MotA/TolQ/ExbB proton channel" evidence="9">
    <location>
        <begin position="172"/>
        <end position="270"/>
    </location>
</feature>
<feature type="transmembrane region" description="Helical" evidence="8">
    <location>
        <begin position="194"/>
        <end position="216"/>
    </location>
</feature>
<evidence type="ECO:0000256" key="6">
    <source>
        <dbReference type="RuleBase" id="RU004057"/>
    </source>
</evidence>
<proteinExistence type="inferred from homology"/>
<evidence type="ECO:0000256" key="2">
    <source>
        <dbReference type="ARBA" id="ARBA00022475"/>
    </source>
</evidence>
<reference evidence="10 11" key="1">
    <citation type="submission" date="2019-02" db="EMBL/GenBank/DDBJ databases">
        <title>Deep-cultivation of Planctomycetes and their phenomic and genomic characterization uncovers novel biology.</title>
        <authorList>
            <person name="Wiegand S."/>
            <person name="Jogler M."/>
            <person name="Boedeker C."/>
            <person name="Pinto D."/>
            <person name="Vollmers J."/>
            <person name="Rivas-Marin E."/>
            <person name="Kohn T."/>
            <person name="Peeters S.H."/>
            <person name="Heuer A."/>
            <person name="Rast P."/>
            <person name="Oberbeckmann S."/>
            <person name="Bunk B."/>
            <person name="Jeske O."/>
            <person name="Meyerdierks A."/>
            <person name="Storesund J.E."/>
            <person name="Kallscheuer N."/>
            <person name="Luecker S."/>
            <person name="Lage O.M."/>
            <person name="Pohl T."/>
            <person name="Merkel B.J."/>
            <person name="Hornburger P."/>
            <person name="Mueller R.-W."/>
            <person name="Bruemmer F."/>
            <person name="Labrenz M."/>
            <person name="Spormann A.M."/>
            <person name="Op den Camp H."/>
            <person name="Overmann J."/>
            <person name="Amann R."/>
            <person name="Jetten M.S.M."/>
            <person name="Mascher T."/>
            <person name="Medema M.H."/>
            <person name="Devos D.P."/>
            <person name="Kaster A.-K."/>
            <person name="Ovreas L."/>
            <person name="Rohde M."/>
            <person name="Galperin M.Y."/>
            <person name="Jogler C."/>
        </authorList>
    </citation>
    <scope>NUCLEOTIDE SEQUENCE [LARGE SCALE GENOMIC DNA]</scope>
    <source>
        <strain evidence="10 11">SV_7m_r</strain>
    </source>
</reference>
<name>A0A517SQR2_9BACT</name>
<sequence length="487" mass="53242">MGNSQQSTPRSADQAETMSAQSAADYDSLRKADRSEQRRGVLAIVAGLALTGGFYAVVFATGWSALERYFLGHPVAVAATALFFVAVAILGTQFLFTRRQWRLFHIVADQELAPEQHSQRPSDQFRQEHEAGFVAQQWSETLNQLSASMKRSALVVRLKEVLLRQGGRGTSKHLADDLRELSARDADLAHDSFALVRIIVWAIPMLGFLGTVIGITQTLGGLDFSSGNAAVDNLKSGLYVAFDTTALGLVLSVVAIFLQFPVERSGQRLLAAIDERVGHLTGKHLPGDEAADNQFAMLAQLYEGIRVAVADSLANQTTLWRQTIDEAQTYWQQGHTAQSEAFLNAIEQTMVPALQTHADQLDQSAGENRQKLDESFYRWQQQLNAWQESMVTGAESMTRQQALLVDQADQAAQVRDQAATVLQLQNTLVTNIDALNSLNGRIDENLGAAAGHGMVDAMVLLARAVDQLNQALVENAHQSVDNPRHAA</sequence>
<evidence type="ECO:0000259" key="9">
    <source>
        <dbReference type="Pfam" id="PF01618"/>
    </source>
</evidence>
<protein>
    <submittedName>
        <fullName evidence="10">MotA/TolQ/ExbB proton channel family protein</fullName>
    </submittedName>
</protein>